<evidence type="ECO:0000256" key="4">
    <source>
        <dbReference type="ARBA" id="ARBA00023239"/>
    </source>
</evidence>
<proteinExistence type="inferred from homology"/>
<dbReference type="PANTHER" id="PTHR38042">
    <property type="entry name" value="UROPORPHYRINOGEN-III SYNTHASE, CHLOROPLASTIC"/>
    <property type="match status" value="1"/>
</dbReference>
<accession>A0ABT0LHR2</accession>
<dbReference type="InterPro" id="IPR039793">
    <property type="entry name" value="UROS/Hem4"/>
</dbReference>
<comment type="similarity">
    <text evidence="2 9">Belongs to the uroporphyrinogen-III synthase family.</text>
</comment>
<evidence type="ECO:0000256" key="7">
    <source>
        <dbReference type="ARBA" id="ARBA00040167"/>
    </source>
</evidence>
<evidence type="ECO:0000313" key="11">
    <source>
        <dbReference type="EMBL" id="MCL1126666.1"/>
    </source>
</evidence>
<evidence type="ECO:0000256" key="9">
    <source>
        <dbReference type="RuleBase" id="RU366031"/>
    </source>
</evidence>
<keyword evidence="5 9" id="KW-0627">Porphyrin biosynthesis</keyword>
<comment type="catalytic activity">
    <reaction evidence="8 9">
        <text>hydroxymethylbilane = uroporphyrinogen III + H2O</text>
        <dbReference type="Rhea" id="RHEA:18965"/>
        <dbReference type="ChEBI" id="CHEBI:15377"/>
        <dbReference type="ChEBI" id="CHEBI:57308"/>
        <dbReference type="ChEBI" id="CHEBI:57845"/>
        <dbReference type="EC" id="4.2.1.75"/>
    </reaction>
</comment>
<dbReference type="RefSeq" id="WP_248942081.1">
    <property type="nucleotide sequence ID" value="NZ_JAKIKS010000100.1"/>
</dbReference>
<dbReference type="Pfam" id="PF02602">
    <property type="entry name" value="HEM4"/>
    <property type="match status" value="1"/>
</dbReference>
<evidence type="ECO:0000256" key="6">
    <source>
        <dbReference type="ARBA" id="ARBA00037589"/>
    </source>
</evidence>
<evidence type="ECO:0000259" key="10">
    <source>
        <dbReference type="Pfam" id="PF02602"/>
    </source>
</evidence>
<evidence type="ECO:0000256" key="1">
    <source>
        <dbReference type="ARBA" id="ARBA00004772"/>
    </source>
</evidence>
<dbReference type="InterPro" id="IPR003754">
    <property type="entry name" value="4pyrrol_synth_uPrphyn_synth"/>
</dbReference>
<dbReference type="InterPro" id="IPR036108">
    <property type="entry name" value="4pyrrol_syn_uPrphyn_synt_sf"/>
</dbReference>
<protein>
    <recommendedName>
        <fullName evidence="7 9">Uroporphyrinogen-III synthase</fullName>
        <ecNumber evidence="3 9">4.2.1.75</ecNumber>
    </recommendedName>
</protein>
<evidence type="ECO:0000256" key="2">
    <source>
        <dbReference type="ARBA" id="ARBA00008133"/>
    </source>
</evidence>
<gene>
    <name evidence="11" type="ORF">L2764_19805</name>
</gene>
<dbReference type="Proteomes" id="UP001203423">
    <property type="component" value="Unassembled WGS sequence"/>
</dbReference>
<dbReference type="EMBL" id="JAKIKS010000100">
    <property type="protein sequence ID" value="MCL1126666.1"/>
    <property type="molecule type" value="Genomic_DNA"/>
</dbReference>
<feature type="domain" description="Tetrapyrrole biosynthesis uroporphyrinogen III synthase" evidence="10">
    <location>
        <begin position="15"/>
        <end position="238"/>
    </location>
</feature>
<comment type="caution">
    <text evidence="11">The sequence shown here is derived from an EMBL/GenBank/DDBJ whole genome shotgun (WGS) entry which is preliminary data.</text>
</comment>
<comment type="pathway">
    <text evidence="1 9">Porphyrin-containing compound metabolism; protoporphyrin-IX biosynthesis; coproporphyrinogen-III from 5-aminolevulinate: step 3/4.</text>
</comment>
<dbReference type="Gene3D" id="3.40.50.10090">
    <property type="match status" value="2"/>
</dbReference>
<evidence type="ECO:0000256" key="3">
    <source>
        <dbReference type="ARBA" id="ARBA00013109"/>
    </source>
</evidence>
<sequence>MKVLLTRPQGRNQLMAAALRRYRIPYMITPLIDIIAATQTSANHSLQLTQADDIIFVSTNAVKFADSLVKQPWPEHLRYFAIGKATQDALLAIDIKALTPHNKERQTTEGLLDLPELKSLKNKKVLIVRGVGGREALADELKQRQAEVTYWEVYQRAPINLDAKQITNQWKIEKIDTIIVTSGEILDNLIKLVPKELFYWLKTCHIIVPSARVESVALSYGLKFVTNAKAANQNAMIAALIT</sequence>
<dbReference type="SUPFAM" id="SSF69618">
    <property type="entry name" value="HemD-like"/>
    <property type="match status" value="1"/>
</dbReference>
<evidence type="ECO:0000313" key="12">
    <source>
        <dbReference type="Proteomes" id="UP001203423"/>
    </source>
</evidence>
<comment type="function">
    <text evidence="6 9">Catalyzes cyclization of the linear tetrapyrrole, hydroxymethylbilane, to the macrocyclic uroporphyrinogen III.</text>
</comment>
<dbReference type="CDD" id="cd06578">
    <property type="entry name" value="HemD"/>
    <property type="match status" value="1"/>
</dbReference>
<dbReference type="EC" id="4.2.1.75" evidence="3 9"/>
<keyword evidence="4 9" id="KW-0456">Lyase</keyword>
<reference evidence="11 12" key="1">
    <citation type="submission" date="2022-01" db="EMBL/GenBank/DDBJ databases">
        <title>Whole genome-based taxonomy of the Shewanellaceae.</title>
        <authorList>
            <person name="Martin-Rodriguez A.J."/>
        </authorList>
    </citation>
    <scope>NUCLEOTIDE SEQUENCE [LARGE SCALE GENOMIC DNA]</scope>
    <source>
        <strain evidence="11 12">DSM 17177</strain>
    </source>
</reference>
<organism evidence="11 12">
    <name type="scientific">Shewanella surugensis</name>
    <dbReference type="NCBI Taxonomy" id="212020"/>
    <lineage>
        <taxon>Bacteria</taxon>
        <taxon>Pseudomonadati</taxon>
        <taxon>Pseudomonadota</taxon>
        <taxon>Gammaproteobacteria</taxon>
        <taxon>Alteromonadales</taxon>
        <taxon>Shewanellaceae</taxon>
        <taxon>Shewanella</taxon>
    </lineage>
</organism>
<dbReference type="PANTHER" id="PTHR38042:SF1">
    <property type="entry name" value="UROPORPHYRINOGEN-III SYNTHASE, CHLOROPLASTIC"/>
    <property type="match status" value="1"/>
</dbReference>
<evidence type="ECO:0000256" key="8">
    <source>
        <dbReference type="ARBA" id="ARBA00048617"/>
    </source>
</evidence>
<evidence type="ECO:0000256" key="5">
    <source>
        <dbReference type="ARBA" id="ARBA00023244"/>
    </source>
</evidence>
<keyword evidence="12" id="KW-1185">Reference proteome</keyword>
<name>A0ABT0LHR2_9GAMM</name>